<name>A0A1F7XA16_9BACT</name>
<dbReference type="Gene3D" id="3.90.79.10">
    <property type="entry name" value="Nucleoside Triphosphate Pyrophosphohydrolase"/>
    <property type="match status" value="1"/>
</dbReference>
<proteinExistence type="predicted"/>
<dbReference type="Proteomes" id="UP000177053">
    <property type="component" value="Unassembled WGS sequence"/>
</dbReference>
<evidence type="ECO:0000256" key="1">
    <source>
        <dbReference type="ARBA" id="ARBA00001946"/>
    </source>
</evidence>
<comment type="caution">
    <text evidence="4">The sequence shown here is derived from an EMBL/GenBank/DDBJ whole genome shotgun (WGS) entry which is preliminary data.</text>
</comment>
<dbReference type="InterPro" id="IPR015797">
    <property type="entry name" value="NUDIX_hydrolase-like_dom_sf"/>
</dbReference>
<evidence type="ECO:0000313" key="5">
    <source>
        <dbReference type="Proteomes" id="UP000177053"/>
    </source>
</evidence>
<comment type="cofactor">
    <cofactor evidence="1">
        <name>Mg(2+)</name>
        <dbReference type="ChEBI" id="CHEBI:18420"/>
    </cofactor>
</comment>
<dbReference type="InterPro" id="IPR000086">
    <property type="entry name" value="NUDIX_hydrolase_dom"/>
</dbReference>
<dbReference type="PROSITE" id="PS51462">
    <property type="entry name" value="NUDIX"/>
    <property type="match status" value="1"/>
</dbReference>
<dbReference type="PANTHER" id="PTHR43046">
    <property type="entry name" value="GDP-MANNOSE MANNOSYL HYDROLASE"/>
    <property type="match status" value="1"/>
</dbReference>
<evidence type="ECO:0000259" key="3">
    <source>
        <dbReference type="PROSITE" id="PS51462"/>
    </source>
</evidence>
<protein>
    <recommendedName>
        <fullName evidence="3">Nudix hydrolase domain-containing protein</fullName>
    </recommendedName>
</protein>
<sequence length="158" mass="18670">MGKIGIRAVTILIKDDKIFLMYRKHNGKEYWVFPGGGVEENESVENAVIREIEEEASIKSEIIKLLYSHIYPDIGDKHYFYLCRYISGTPKLGNFNELKTMENENQTYKPTWINIKKLPNLLLYPLEIRDWLIEDLRNNFQDCPRSKTLNSENLRQEL</sequence>
<dbReference type="SUPFAM" id="SSF55811">
    <property type="entry name" value="Nudix"/>
    <property type="match status" value="1"/>
</dbReference>
<dbReference type="AlphaFoldDB" id="A0A1F7XA16"/>
<gene>
    <name evidence="4" type="ORF">A2Z22_01495</name>
</gene>
<dbReference type="PANTHER" id="PTHR43046:SF14">
    <property type="entry name" value="MUTT_NUDIX FAMILY PROTEIN"/>
    <property type="match status" value="1"/>
</dbReference>
<keyword evidence="2" id="KW-0378">Hydrolase</keyword>
<dbReference type="InterPro" id="IPR020476">
    <property type="entry name" value="Nudix_hydrolase"/>
</dbReference>
<evidence type="ECO:0000313" key="4">
    <source>
        <dbReference type="EMBL" id="OGM11887.1"/>
    </source>
</evidence>
<dbReference type="GO" id="GO:0016787">
    <property type="term" value="F:hydrolase activity"/>
    <property type="evidence" value="ECO:0007669"/>
    <property type="project" value="UniProtKB-KW"/>
</dbReference>
<accession>A0A1F7XA16</accession>
<evidence type="ECO:0000256" key="2">
    <source>
        <dbReference type="ARBA" id="ARBA00022801"/>
    </source>
</evidence>
<dbReference type="PRINTS" id="PR00502">
    <property type="entry name" value="NUDIXFAMILY"/>
</dbReference>
<feature type="domain" description="Nudix hydrolase" evidence="3">
    <location>
        <begin position="4"/>
        <end position="134"/>
    </location>
</feature>
<dbReference type="Pfam" id="PF00293">
    <property type="entry name" value="NUDIX"/>
    <property type="match status" value="1"/>
</dbReference>
<organism evidence="4 5">
    <name type="scientific">Candidatus Woesebacteria bacterium RBG_16_34_12</name>
    <dbReference type="NCBI Taxonomy" id="1802480"/>
    <lineage>
        <taxon>Bacteria</taxon>
        <taxon>Candidatus Woeseibacteriota</taxon>
    </lineage>
</organism>
<reference evidence="4 5" key="1">
    <citation type="journal article" date="2016" name="Nat. Commun.">
        <title>Thousands of microbial genomes shed light on interconnected biogeochemical processes in an aquifer system.</title>
        <authorList>
            <person name="Anantharaman K."/>
            <person name="Brown C.T."/>
            <person name="Hug L.A."/>
            <person name="Sharon I."/>
            <person name="Castelle C.J."/>
            <person name="Probst A.J."/>
            <person name="Thomas B.C."/>
            <person name="Singh A."/>
            <person name="Wilkins M.J."/>
            <person name="Karaoz U."/>
            <person name="Brodie E.L."/>
            <person name="Williams K.H."/>
            <person name="Hubbard S.S."/>
            <person name="Banfield J.F."/>
        </authorList>
    </citation>
    <scope>NUCLEOTIDE SEQUENCE [LARGE SCALE GENOMIC DNA]</scope>
</reference>
<dbReference type="EMBL" id="MGFS01000007">
    <property type="protein sequence ID" value="OGM11887.1"/>
    <property type="molecule type" value="Genomic_DNA"/>
</dbReference>